<evidence type="ECO:0000256" key="3">
    <source>
        <dbReference type="ARBA" id="ARBA00023163"/>
    </source>
</evidence>
<feature type="transmembrane region" description="Helical" evidence="4">
    <location>
        <begin position="214"/>
        <end position="235"/>
    </location>
</feature>
<dbReference type="PANTHER" id="PTHR43280:SF2">
    <property type="entry name" value="HTH-TYPE TRANSCRIPTIONAL REGULATOR EXSA"/>
    <property type="match status" value="1"/>
</dbReference>
<evidence type="ECO:0000256" key="2">
    <source>
        <dbReference type="ARBA" id="ARBA00023125"/>
    </source>
</evidence>
<feature type="transmembrane region" description="Helical" evidence="4">
    <location>
        <begin position="187"/>
        <end position="208"/>
    </location>
</feature>
<dbReference type="EMBL" id="JBHSLA010000005">
    <property type="protein sequence ID" value="MFC5196078.1"/>
    <property type="molecule type" value="Genomic_DNA"/>
</dbReference>
<dbReference type="InterPro" id="IPR018060">
    <property type="entry name" value="HTH_AraC"/>
</dbReference>
<dbReference type="PANTHER" id="PTHR43280">
    <property type="entry name" value="ARAC-FAMILY TRANSCRIPTIONAL REGULATOR"/>
    <property type="match status" value="1"/>
</dbReference>
<sequence length="376" mass="44110">MKELHLNIFNILIISGVVQGFIFSIIVLTHKKYLTTNTGYLAATVLFLSLSNLQYWIIDTNLEAYYPFFKFTYIPWHWLVLPMFYIYVTKFLFQEKAKLKYRMFLIAPFFIVLLIELVYLLTNTTKIGTVKLVSHFERGIYSYLEFASLLFNFIVIYLTYMTIKRFEAKPHEDIIKIKPETSWLKKLIYTGVIICVFWAIGISLVVFFNVNESFVFYPMWLGMSILVYWIGYLGISKSLKLQELLALRKNRENNVANKHTTSKENAFIELERLIKKEQLFLSPNINLHDIATKLALSEGYISQLINKNTDYNFNDYLNKLRVEEIKVLLTNPEYNHYTNVSIGLECGFNSKSSFYSAFKKFTGKTPASFKKEVQNL</sequence>
<dbReference type="Proteomes" id="UP001596162">
    <property type="component" value="Unassembled WGS sequence"/>
</dbReference>
<dbReference type="PROSITE" id="PS01124">
    <property type="entry name" value="HTH_ARAC_FAMILY_2"/>
    <property type="match status" value="1"/>
</dbReference>
<feature type="transmembrane region" description="Helical" evidence="4">
    <location>
        <begin position="99"/>
        <end position="120"/>
    </location>
</feature>
<feature type="transmembrane region" description="Helical" evidence="4">
    <location>
        <begin position="64"/>
        <end position="87"/>
    </location>
</feature>
<evidence type="ECO:0000313" key="6">
    <source>
        <dbReference type="EMBL" id="MFC5196078.1"/>
    </source>
</evidence>
<name>A0ABW0C7P3_9FLAO</name>
<dbReference type="InterPro" id="IPR009057">
    <property type="entry name" value="Homeodomain-like_sf"/>
</dbReference>
<organism evidence="6 7">
    <name type="scientific">Bizionia hallyeonensis</name>
    <dbReference type="NCBI Taxonomy" id="1123757"/>
    <lineage>
        <taxon>Bacteria</taxon>
        <taxon>Pseudomonadati</taxon>
        <taxon>Bacteroidota</taxon>
        <taxon>Flavobacteriia</taxon>
        <taxon>Flavobacteriales</taxon>
        <taxon>Flavobacteriaceae</taxon>
        <taxon>Bizionia</taxon>
    </lineage>
</organism>
<feature type="transmembrane region" description="Helical" evidence="4">
    <location>
        <begin position="6"/>
        <end position="28"/>
    </location>
</feature>
<keyword evidence="4" id="KW-0812">Transmembrane</keyword>
<proteinExistence type="predicted"/>
<keyword evidence="2" id="KW-0238">DNA-binding</keyword>
<keyword evidence="3" id="KW-0804">Transcription</keyword>
<dbReference type="SUPFAM" id="SSF46689">
    <property type="entry name" value="Homeodomain-like"/>
    <property type="match status" value="1"/>
</dbReference>
<dbReference type="SMART" id="SM00342">
    <property type="entry name" value="HTH_ARAC"/>
    <property type="match status" value="1"/>
</dbReference>
<feature type="domain" description="HTH araC/xylS-type" evidence="5">
    <location>
        <begin position="271"/>
        <end position="372"/>
    </location>
</feature>
<keyword evidence="4" id="KW-1133">Transmembrane helix</keyword>
<gene>
    <name evidence="6" type="ORF">ACFPH8_12115</name>
</gene>
<accession>A0ABW0C7P3</accession>
<dbReference type="RefSeq" id="WP_376861289.1">
    <property type="nucleotide sequence ID" value="NZ_JBHSLA010000005.1"/>
</dbReference>
<comment type="caution">
    <text evidence="6">The sequence shown here is derived from an EMBL/GenBank/DDBJ whole genome shotgun (WGS) entry which is preliminary data.</text>
</comment>
<dbReference type="Gene3D" id="1.10.10.60">
    <property type="entry name" value="Homeodomain-like"/>
    <property type="match status" value="2"/>
</dbReference>
<feature type="transmembrane region" description="Helical" evidence="4">
    <location>
        <begin position="140"/>
        <end position="160"/>
    </location>
</feature>
<protein>
    <submittedName>
        <fullName evidence="6">Helix-turn-helix domain-containing protein</fullName>
    </submittedName>
</protein>
<keyword evidence="4" id="KW-0472">Membrane</keyword>
<reference evidence="7" key="1">
    <citation type="journal article" date="2019" name="Int. J. Syst. Evol. Microbiol.">
        <title>The Global Catalogue of Microorganisms (GCM) 10K type strain sequencing project: providing services to taxonomists for standard genome sequencing and annotation.</title>
        <authorList>
            <consortium name="The Broad Institute Genomics Platform"/>
            <consortium name="The Broad Institute Genome Sequencing Center for Infectious Disease"/>
            <person name="Wu L."/>
            <person name="Ma J."/>
        </authorList>
    </citation>
    <scope>NUCLEOTIDE SEQUENCE [LARGE SCALE GENOMIC DNA]</scope>
    <source>
        <strain evidence="7">JCM 17978</strain>
    </source>
</reference>
<evidence type="ECO:0000259" key="5">
    <source>
        <dbReference type="PROSITE" id="PS01124"/>
    </source>
</evidence>
<dbReference type="Pfam" id="PF12833">
    <property type="entry name" value="HTH_18"/>
    <property type="match status" value="1"/>
</dbReference>
<keyword evidence="7" id="KW-1185">Reference proteome</keyword>
<keyword evidence="1" id="KW-0805">Transcription regulation</keyword>
<evidence type="ECO:0000256" key="4">
    <source>
        <dbReference type="SAM" id="Phobius"/>
    </source>
</evidence>
<evidence type="ECO:0000313" key="7">
    <source>
        <dbReference type="Proteomes" id="UP001596162"/>
    </source>
</evidence>
<evidence type="ECO:0000256" key="1">
    <source>
        <dbReference type="ARBA" id="ARBA00023015"/>
    </source>
</evidence>
<feature type="transmembrane region" description="Helical" evidence="4">
    <location>
        <begin position="40"/>
        <end position="58"/>
    </location>
</feature>